<feature type="chain" id="PRO_5047544794" description="DUF2057 domain-containing protein" evidence="1">
    <location>
        <begin position="23"/>
        <end position="272"/>
    </location>
</feature>
<dbReference type="RefSeq" id="WP_077669354.1">
    <property type="nucleotide sequence ID" value="NZ_MUFR01000013.1"/>
</dbReference>
<dbReference type="Proteomes" id="UP000189431">
    <property type="component" value="Unassembled WGS sequence"/>
</dbReference>
<dbReference type="PROSITE" id="PS51257">
    <property type="entry name" value="PROKAR_LIPOPROTEIN"/>
    <property type="match status" value="1"/>
</dbReference>
<organism evidence="2 3">
    <name type="scientific">Salinivibrio costicola subsp. alcaliphilus</name>
    <dbReference type="NCBI Taxonomy" id="272773"/>
    <lineage>
        <taxon>Bacteria</taxon>
        <taxon>Pseudomonadati</taxon>
        <taxon>Pseudomonadota</taxon>
        <taxon>Gammaproteobacteria</taxon>
        <taxon>Vibrionales</taxon>
        <taxon>Vibrionaceae</taxon>
        <taxon>Salinivibrio</taxon>
    </lineage>
</organism>
<sequence length="272" mass="30096">MNTYLRLITASSCLLMVGCASYDSSSQFDDVVKSIKERHHYVQIATKSITPDTQALVGADIVKAASHYVGNYATGDVDKAELASSKLITEVSFFKNYQEFNSVTINGEAIQLENMRVTSESCTEHCVTTQYVAFPLSPETVVNWPESNVRFIFNSSGGGNRVQFSIPKAYFTAANQEAARVVGKRINPSLVASGAETSEKVAQQPEAMIDYWYQKANESDRNAFADWAFANRDGSGTLPTTQSQPLQMMGYWYQQATPTSRKAILTWLLNQS</sequence>
<dbReference type="Pfam" id="PF09829">
    <property type="entry name" value="DUF2057"/>
    <property type="match status" value="1"/>
</dbReference>
<gene>
    <name evidence="2" type="ORF">BZJ21_06065</name>
</gene>
<dbReference type="EMBL" id="MUFR01000013">
    <property type="protein sequence ID" value="OOF34316.1"/>
    <property type="molecule type" value="Genomic_DNA"/>
</dbReference>
<evidence type="ECO:0008006" key="4">
    <source>
        <dbReference type="Google" id="ProtNLM"/>
    </source>
</evidence>
<name>A0ABX3KT83_SALCS</name>
<evidence type="ECO:0000256" key="1">
    <source>
        <dbReference type="SAM" id="SignalP"/>
    </source>
</evidence>
<protein>
    <recommendedName>
        <fullName evidence="4">DUF2057 domain-containing protein</fullName>
    </recommendedName>
</protein>
<feature type="signal peptide" evidence="1">
    <location>
        <begin position="1"/>
        <end position="22"/>
    </location>
</feature>
<accession>A0ABX3KT83</accession>
<reference evidence="3" key="1">
    <citation type="submission" date="2017-01" db="EMBL/GenBank/DDBJ databases">
        <title>Draft genome of the species Salinivibrio costicola subsp. alcaliphilus.</title>
        <authorList>
            <person name="Lopez-Hermoso C."/>
            <person name="De La Haba R."/>
            <person name="Sanchez-Porro C."/>
            <person name="Ventosa A."/>
        </authorList>
    </citation>
    <scope>NUCLEOTIDE SEQUENCE [LARGE SCALE GENOMIC DNA]</scope>
    <source>
        <strain evidence="3">CBH448</strain>
    </source>
</reference>
<evidence type="ECO:0000313" key="2">
    <source>
        <dbReference type="EMBL" id="OOF34316.1"/>
    </source>
</evidence>
<comment type="caution">
    <text evidence="2">The sequence shown here is derived from an EMBL/GenBank/DDBJ whole genome shotgun (WGS) entry which is preliminary data.</text>
</comment>
<evidence type="ECO:0000313" key="3">
    <source>
        <dbReference type="Proteomes" id="UP000189431"/>
    </source>
</evidence>
<proteinExistence type="predicted"/>
<dbReference type="InterPro" id="IPR018635">
    <property type="entry name" value="UPF0319"/>
</dbReference>
<keyword evidence="1" id="KW-0732">Signal</keyword>
<keyword evidence="3" id="KW-1185">Reference proteome</keyword>